<evidence type="ECO:0000313" key="2">
    <source>
        <dbReference type="Proteomes" id="UP001500469"/>
    </source>
</evidence>
<sequence length="213" mass="24003">MDPRAIANPEKKNTLASNLISFRSRIEMPFSRERTFQNLLASNFEIGEYESCTFVGCTFSGLNFQGSSFENCTFKNCDLSNAKVSGVSFQTVRFEACKILGVHFNAANPFLLEFNFQGCQLDYCNFFHLKLKKSIFQKSRLLETDFSQADLSGSNFSGSELSGTVFDQTNLEKADFREAVNYRIDPERNKIKGARFDLEGLPGLLGKWGIRVG</sequence>
<gene>
    <name evidence="1" type="ORF">GCM10009119_40200</name>
</gene>
<dbReference type="SUPFAM" id="SSF141571">
    <property type="entry name" value="Pentapeptide repeat-like"/>
    <property type="match status" value="1"/>
</dbReference>
<reference evidence="2" key="1">
    <citation type="journal article" date="2019" name="Int. J. Syst. Evol. Microbiol.">
        <title>The Global Catalogue of Microorganisms (GCM) 10K type strain sequencing project: providing services to taxonomists for standard genome sequencing and annotation.</title>
        <authorList>
            <consortium name="The Broad Institute Genomics Platform"/>
            <consortium name="The Broad Institute Genome Sequencing Center for Infectious Disease"/>
            <person name="Wu L."/>
            <person name="Ma J."/>
        </authorList>
    </citation>
    <scope>NUCLEOTIDE SEQUENCE [LARGE SCALE GENOMIC DNA]</scope>
    <source>
        <strain evidence="2">JCM 16112</strain>
    </source>
</reference>
<evidence type="ECO:0000313" key="1">
    <source>
        <dbReference type="EMBL" id="GAA0881050.1"/>
    </source>
</evidence>
<name>A0ABP3YHL3_9BACT</name>
<proteinExistence type="predicted"/>
<dbReference type="Pfam" id="PF00805">
    <property type="entry name" value="Pentapeptide"/>
    <property type="match status" value="1"/>
</dbReference>
<dbReference type="Gene3D" id="2.160.20.80">
    <property type="entry name" value="E3 ubiquitin-protein ligase SopA"/>
    <property type="match status" value="1"/>
</dbReference>
<dbReference type="InterPro" id="IPR001646">
    <property type="entry name" value="5peptide_repeat"/>
</dbReference>
<protein>
    <recommendedName>
        <fullName evidence="3">Pentapeptide repeat protein</fullName>
    </recommendedName>
</protein>
<accession>A0ABP3YHL3</accession>
<comment type="caution">
    <text evidence="1">The sequence shown here is derived from an EMBL/GenBank/DDBJ whole genome shotgun (WGS) entry which is preliminary data.</text>
</comment>
<dbReference type="Pfam" id="PF13599">
    <property type="entry name" value="Pentapeptide_4"/>
    <property type="match status" value="1"/>
</dbReference>
<dbReference type="PANTHER" id="PTHR42999:SF1">
    <property type="entry name" value="PENTAPEPTIDE REPEAT-CONTAINING PROTEIN"/>
    <property type="match status" value="1"/>
</dbReference>
<dbReference type="PANTHER" id="PTHR42999">
    <property type="entry name" value="ANTIBIOTIC RESISTANCE PROTEIN MCBG"/>
    <property type="match status" value="1"/>
</dbReference>
<dbReference type="Proteomes" id="UP001500469">
    <property type="component" value="Unassembled WGS sequence"/>
</dbReference>
<dbReference type="InterPro" id="IPR052949">
    <property type="entry name" value="PA_immunity-related"/>
</dbReference>
<dbReference type="EMBL" id="BAAAFI010000048">
    <property type="protein sequence ID" value="GAA0881050.1"/>
    <property type="molecule type" value="Genomic_DNA"/>
</dbReference>
<evidence type="ECO:0008006" key="3">
    <source>
        <dbReference type="Google" id="ProtNLM"/>
    </source>
</evidence>
<organism evidence="1 2">
    <name type="scientific">Algoriphagus jejuensis</name>
    <dbReference type="NCBI Taxonomy" id="419934"/>
    <lineage>
        <taxon>Bacteria</taxon>
        <taxon>Pseudomonadati</taxon>
        <taxon>Bacteroidota</taxon>
        <taxon>Cytophagia</taxon>
        <taxon>Cytophagales</taxon>
        <taxon>Cyclobacteriaceae</taxon>
        <taxon>Algoriphagus</taxon>
    </lineage>
</organism>
<keyword evidence="2" id="KW-1185">Reference proteome</keyword>